<dbReference type="RefSeq" id="WP_044826302.1">
    <property type="nucleotide sequence ID" value="NZ_CP009687.1"/>
</dbReference>
<dbReference type="KEGG" id="cace:CACET_c35440"/>
<name>A0A0G3WGI2_9CLOT</name>
<evidence type="ECO:0000256" key="1">
    <source>
        <dbReference type="SAM" id="Phobius"/>
    </source>
</evidence>
<dbReference type="AlphaFoldDB" id="A0A0G3WGI2"/>
<protein>
    <submittedName>
        <fullName evidence="2">Uncharacterized protein</fullName>
    </submittedName>
</protein>
<keyword evidence="1" id="KW-0812">Transmembrane</keyword>
<feature type="transmembrane region" description="Helical" evidence="1">
    <location>
        <begin position="63"/>
        <end position="88"/>
    </location>
</feature>
<dbReference type="OrthoDB" id="2087476at2"/>
<dbReference type="PATRIC" id="fig|84022.6.peg.3616"/>
<feature type="transmembrane region" description="Helical" evidence="1">
    <location>
        <begin position="16"/>
        <end position="35"/>
    </location>
</feature>
<keyword evidence="3" id="KW-1185">Reference proteome</keyword>
<evidence type="ECO:0000313" key="2">
    <source>
        <dbReference type="EMBL" id="AKL96975.1"/>
    </source>
</evidence>
<dbReference type="EMBL" id="CP009687">
    <property type="protein sequence ID" value="AKL96975.1"/>
    <property type="molecule type" value="Genomic_DNA"/>
</dbReference>
<keyword evidence="1" id="KW-1133">Transmembrane helix</keyword>
<sequence>MFRDFFGEDIPKLKKALILIGSLFWGGSLSVYIGLSKGRDISRVLSRPRGASSWTVSNELTTAWTYVPVIIGISLMLLSIIFSGIVFLKWYED</sequence>
<dbReference type="Proteomes" id="UP000035704">
    <property type="component" value="Chromosome"/>
</dbReference>
<accession>A0A0G3WGI2</accession>
<proteinExistence type="predicted"/>
<evidence type="ECO:0000313" key="3">
    <source>
        <dbReference type="Proteomes" id="UP000035704"/>
    </source>
</evidence>
<gene>
    <name evidence="2" type="ORF">CACET_c35440</name>
</gene>
<organism evidence="2 3">
    <name type="scientific">Clostridium aceticum</name>
    <dbReference type="NCBI Taxonomy" id="84022"/>
    <lineage>
        <taxon>Bacteria</taxon>
        <taxon>Bacillati</taxon>
        <taxon>Bacillota</taxon>
        <taxon>Clostridia</taxon>
        <taxon>Eubacteriales</taxon>
        <taxon>Clostridiaceae</taxon>
        <taxon>Clostridium</taxon>
    </lineage>
</organism>
<keyword evidence="1" id="KW-0472">Membrane</keyword>
<reference evidence="2 3" key="1">
    <citation type="submission" date="2014-10" db="EMBL/GenBank/DDBJ databases">
        <title>Genome sequence of Clostridium aceticum DSM 1496.</title>
        <authorList>
            <person name="Poehlein A."/>
            <person name="Schiel-Bengelsdorf B."/>
            <person name="Gottschalk G."/>
            <person name="Duerre P."/>
            <person name="Daniel R."/>
        </authorList>
    </citation>
    <scope>NUCLEOTIDE SEQUENCE [LARGE SCALE GENOMIC DNA]</scope>
    <source>
        <strain evidence="2 3">DSM 1496</strain>
    </source>
</reference>